<evidence type="ECO:0000313" key="1">
    <source>
        <dbReference type="EMBL" id="CAE7259232.1"/>
    </source>
</evidence>
<comment type="caution">
    <text evidence="1">The sequence shown here is derived from an EMBL/GenBank/DDBJ whole genome shotgun (WGS) entry which is preliminary data.</text>
</comment>
<dbReference type="OrthoDB" id="10387069at2759"/>
<reference evidence="1" key="1">
    <citation type="submission" date="2021-02" db="EMBL/GenBank/DDBJ databases">
        <authorList>
            <person name="Dougan E. K."/>
            <person name="Rhodes N."/>
            <person name="Thang M."/>
            <person name="Chan C."/>
        </authorList>
    </citation>
    <scope>NUCLEOTIDE SEQUENCE</scope>
</reference>
<accession>A0A812M931</accession>
<protein>
    <submittedName>
        <fullName evidence="1">Uncharacterized protein</fullName>
    </submittedName>
</protein>
<dbReference type="EMBL" id="CAJNJA010010564">
    <property type="protein sequence ID" value="CAE7259232.1"/>
    <property type="molecule type" value="Genomic_DNA"/>
</dbReference>
<gene>
    <name evidence="1" type="ORF">SNEC2469_LOCUS5857</name>
</gene>
<organism evidence="1 2">
    <name type="scientific">Symbiodinium necroappetens</name>
    <dbReference type="NCBI Taxonomy" id="1628268"/>
    <lineage>
        <taxon>Eukaryota</taxon>
        <taxon>Sar</taxon>
        <taxon>Alveolata</taxon>
        <taxon>Dinophyceae</taxon>
        <taxon>Suessiales</taxon>
        <taxon>Symbiodiniaceae</taxon>
        <taxon>Symbiodinium</taxon>
    </lineage>
</organism>
<dbReference type="Proteomes" id="UP000601435">
    <property type="component" value="Unassembled WGS sequence"/>
</dbReference>
<proteinExistence type="predicted"/>
<sequence>MLPRARISNRLRKWCQTWPQLVPSLPPWPRRSYRLLLSPLRSPPIRQRPELLQRLAANCIFSGRQSLPVAGCCWQMPRKRSHWWQMPPRQSHRSLRRQWWATSSRRSRRRRLWRLHSDLVGRHPQQPRSRQRARTPRLRMNATACSLLKCFRSKEGRESISQKDIRLEDSDLWR</sequence>
<keyword evidence="2" id="KW-1185">Reference proteome</keyword>
<name>A0A812M931_9DINO</name>
<dbReference type="AlphaFoldDB" id="A0A812M931"/>
<evidence type="ECO:0000313" key="2">
    <source>
        <dbReference type="Proteomes" id="UP000601435"/>
    </source>
</evidence>